<protein>
    <submittedName>
        <fullName evidence="1">Uncharacterized protein</fullName>
    </submittedName>
</protein>
<name>A0A147F0U0_MICTE</name>
<evidence type="ECO:0000313" key="1">
    <source>
        <dbReference type="EMBL" id="KTR96481.1"/>
    </source>
</evidence>
<reference evidence="1 2" key="1">
    <citation type="journal article" date="2016" name="Front. Microbiol.">
        <title>Genomic Resource of Rice Seed Associated Bacteria.</title>
        <authorList>
            <person name="Midha S."/>
            <person name="Bansal K."/>
            <person name="Sharma S."/>
            <person name="Kumar N."/>
            <person name="Patil P.P."/>
            <person name="Chaudhry V."/>
            <person name="Patil P.B."/>
        </authorList>
    </citation>
    <scope>NUCLEOTIDE SEQUENCE [LARGE SCALE GENOMIC DNA]</scope>
    <source>
        <strain evidence="1 2">NS220</strain>
    </source>
</reference>
<proteinExistence type="predicted"/>
<dbReference type="AlphaFoldDB" id="A0A147F0U0"/>
<sequence length="126" mass="13959">MATRATKPAPAFTDADFDNWTEDDEDKAIAALAPDVKHIIVEKKFVGRFEDGVIVQLPLNITLDDLDALSESTENPVEQVKSMLRTIGGEDAVREFSAHNFTETLAMTTRFFDVFQRVAGAKLPES</sequence>
<dbReference type="RefSeq" id="WP_058622445.1">
    <property type="nucleotide sequence ID" value="NZ_LDRT01000010.1"/>
</dbReference>
<organism evidence="1 2">
    <name type="scientific">Microbacterium testaceum</name>
    <name type="common">Aureobacterium testaceum</name>
    <name type="synonym">Brevibacterium testaceum</name>
    <dbReference type="NCBI Taxonomy" id="2033"/>
    <lineage>
        <taxon>Bacteria</taxon>
        <taxon>Bacillati</taxon>
        <taxon>Actinomycetota</taxon>
        <taxon>Actinomycetes</taxon>
        <taxon>Micrococcales</taxon>
        <taxon>Microbacteriaceae</taxon>
        <taxon>Microbacterium</taxon>
    </lineage>
</organism>
<comment type="caution">
    <text evidence="1">The sequence shown here is derived from an EMBL/GenBank/DDBJ whole genome shotgun (WGS) entry which is preliminary data.</text>
</comment>
<dbReference type="PATRIC" id="fig|2033.6.peg.86"/>
<dbReference type="OrthoDB" id="5070107at2"/>
<dbReference type="EMBL" id="LDRT01000010">
    <property type="protein sequence ID" value="KTR96481.1"/>
    <property type="molecule type" value="Genomic_DNA"/>
</dbReference>
<dbReference type="Proteomes" id="UP000075025">
    <property type="component" value="Unassembled WGS sequence"/>
</dbReference>
<evidence type="ECO:0000313" key="2">
    <source>
        <dbReference type="Proteomes" id="UP000075025"/>
    </source>
</evidence>
<accession>A0A147F0U0</accession>
<gene>
    <name evidence="1" type="ORF">NS220_02060</name>
</gene>